<dbReference type="GO" id="GO:0007178">
    <property type="term" value="P:cell surface receptor protein serine/threonine kinase signaling pathway"/>
    <property type="evidence" value="ECO:0007669"/>
    <property type="project" value="TreeGrafter"/>
</dbReference>
<dbReference type="Pfam" id="PF06239">
    <property type="entry name" value="ECSIT_N"/>
    <property type="match status" value="1"/>
</dbReference>
<dbReference type="InterPro" id="IPR046448">
    <property type="entry name" value="ECSIT_N"/>
</dbReference>
<dbReference type="GO" id="GO:0045087">
    <property type="term" value="P:innate immune response"/>
    <property type="evidence" value="ECO:0007669"/>
    <property type="project" value="TreeGrafter"/>
</dbReference>
<evidence type="ECO:0000313" key="4">
    <source>
        <dbReference type="Proteomes" id="UP001497525"/>
    </source>
</evidence>
<proteinExistence type="predicted"/>
<accession>A0AAV2TGN4</accession>
<comment type="caution">
    <text evidence="3">The sequence shown here is derived from an EMBL/GenBank/DDBJ whole genome shotgun (WGS) entry which is preliminary data.</text>
</comment>
<evidence type="ECO:0000259" key="2">
    <source>
        <dbReference type="Pfam" id="PF06239"/>
    </source>
</evidence>
<organism evidence="3 4">
    <name type="scientific">Calicophoron daubneyi</name>
    <name type="common">Rumen fluke</name>
    <name type="synonym">Paramphistomum daubneyi</name>
    <dbReference type="NCBI Taxonomy" id="300641"/>
    <lineage>
        <taxon>Eukaryota</taxon>
        <taxon>Metazoa</taxon>
        <taxon>Spiralia</taxon>
        <taxon>Lophotrochozoa</taxon>
        <taxon>Platyhelminthes</taxon>
        <taxon>Trematoda</taxon>
        <taxon>Digenea</taxon>
        <taxon>Plagiorchiida</taxon>
        <taxon>Pronocephalata</taxon>
        <taxon>Paramphistomoidea</taxon>
        <taxon>Paramphistomidae</taxon>
        <taxon>Calicophoron</taxon>
    </lineage>
</organism>
<dbReference type="AlphaFoldDB" id="A0AAV2TGN4"/>
<evidence type="ECO:0000256" key="1">
    <source>
        <dbReference type="SAM" id="MobiDB-lite"/>
    </source>
</evidence>
<dbReference type="PANTHER" id="PTHR13113">
    <property type="entry name" value="ECSIT EVOLUTIONARILY CONSERVED SIGNALING INTERMEDIATE IN TOLL PATHWAYS"/>
    <property type="match status" value="1"/>
</dbReference>
<feature type="region of interest" description="Disordered" evidence="1">
    <location>
        <begin position="550"/>
        <end position="579"/>
    </location>
</feature>
<dbReference type="PANTHER" id="PTHR13113:SF1">
    <property type="entry name" value="EVOLUTIONARILY CONSERVED SIGNALING INTERMEDIATE IN TOLL PATHWAY, MITOCHONDRIAL"/>
    <property type="match status" value="1"/>
</dbReference>
<name>A0AAV2TGN4_CALDB</name>
<dbReference type="GO" id="GO:0005739">
    <property type="term" value="C:mitochondrion"/>
    <property type="evidence" value="ECO:0007669"/>
    <property type="project" value="TreeGrafter"/>
</dbReference>
<protein>
    <recommendedName>
        <fullName evidence="2">ECSIT N-terminal domain-containing protein</fullName>
    </recommendedName>
</protein>
<feature type="region of interest" description="Disordered" evidence="1">
    <location>
        <begin position="496"/>
        <end position="517"/>
    </location>
</feature>
<feature type="compositionally biased region" description="Polar residues" evidence="1">
    <location>
        <begin position="567"/>
        <end position="579"/>
    </location>
</feature>
<sequence>MMNRLWSPTFRLLASRSFIDALYSAPPTSPSRLLTTVFDTLVSHKEYSLFSRFRPKRGATQEEQETHEKKGPDSEAFKQWLEGIKDYEHYDLIKSDASSTAITRIEARRMKKRAFLHAIETYLQRHGKNRRGFNQFILNALEQMSVYEVTDDLDCYKAIIRIFPTGRMVVTTFLQAEIGHFQRQQTTMIQILQQMARHHVLPDDEVGQMVINVFGWRSHAMQHYRHMMYWVPKLRNINPWPVALRIIDDLEENPEKLARLIAERICPDRMTEYTVVRISDSKQARDKPTSMISAQSPEQRALLSYCTKPGRHTIPIIYLDGPNFVWYRTLQAAYYTLWTELDQPRLNKEKLRADRRESIRSHTDFSDLPLLGHSVPGLDTSLDQVAETPSLPVSSVNLPANRTMNSLPVKLTAPDPSGALVKSINGQLAKQEPEFDNRWLALRQSHVYSFLPGELTAHEQAEGSILAIGVVTPIPDALIHQKQLFDWEVSKSLKYDSPASREANEPTELPPKLPTVPRHAPPALLRQWLSELRKQNPHLDRATLVIRVSEKETEALTDTEDEDKASTNKSFKQFSSSPL</sequence>
<feature type="domain" description="ECSIT N-terminal" evidence="2">
    <location>
        <begin position="106"/>
        <end position="282"/>
    </location>
</feature>
<reference evidence="3" key="1">
    <citation type="submission" date="2024-06" db="EMBL/GenBank/DDBJ databases">
        <authorList>
            <person name="Liu X."/>
            <person name="Lenzi L."/>
            <person name="Haldenby T S."/>
            <person name="Uol C."/>
        </authorList>
    </citation>
    <scope>NUCLEOTIDE SEQUENCE</scope>
</reference>
<dbReference type="Proteomes" id="UP001497525">
    <property type="component" value="Unassembled WGS sequence"/>
</dbReference>
<gene>
    <name evidence="3" type="ORF">CDAUBV1_LOCUS9399</name>
</gene>
<dbReference type="InterPro" id="IPR010418">
    <property type="entry name" value="ECSIT"/>
</dbReference>
<evidence type="ECO:0000313" key="3">
    <source>
        <dbReference type="EMBL" id="CAL5135224.1"/>
    </source>
</evidence>
<dbReference type="EMBL" id="CAXLJL010000256">
    <property type="protein sequence ID" value="CAL5135224.1"/>
    <property type="molecule type" value="Genomic_DNA"/>
</dbReference>